<sequence>MENALETIRMVLDRLSYYVNNLGIQNMLFWARVVLAPVAFFFVFFIIFALIKSSFLYYLLWLDLREVVTFRAFGLRRMAQRWERALARLETANEAEYKLAIIEIDSMIDEAIRRLGFGGQNLEERLQNVSPAVLSNLAELKDAHRVRNNIVHDPNFLLSLNQARRVMGVYEQSLKELDLI</sequence>
<reference evidence="2 3" key="1">
    <citation type="journal article" date="2016" name="Nat. Commun.">
        <title>Thousands of microbial genomes shed light on interconnected biogeochemical processes in an aquifer system.</title>
        <authorList>
            <person name="Anantharaman K."/>
            <person name="Brown C.T."/>
            <person name="Hug L.A."/>
            <person name="Sharon I."/>
            <person name="Castelle C.J."/>
            <person name="Probst A.J."/>
            <person name="Thomas B.C."/>
            <person name="Singh A."/>
            <person name="Wilkins M.J."/>
            <person name="Karaoz U."/>
            <person name="Brodie E.L."/>
            <person name="Williams K.H."/>
            <person name="Hubbard S.S."/>
            <person name="Banfield J.F."/>
        </authorList>
    </citation>
    <scope>NUCLEOTIDE SEQUENCE [LARGE SCALE GENOMIC DNA]</scope>
</reference>
<comment type="caution">
    <text evidence="2">The sequence shown here is derived from an EMBL/GenBank/DDBJ whole genome shotgun (WGS) entry which is preliminary data.</text>
</comment>
<dbReference type="Proteomes" id="UP000178529">
    <property type="component" value="Unassembled WGS sequence"/>
</dbReference>
<name>A0A1G2R6M0_9BACT</name>
<keyword evidence="1" id="KW-1133">Transmembrane helix</keyword>
<proteinExistence type="predicted"/>
<evidence type="ECO:0000313" key="3">
    <source>
        <dbReference type="Proteomes" id="UP000178529"/>
    </source>
</evidence>
<evidence type="ECO:0008006" key="4">
    <source>
        <dbReference type="Google" id="ProtNLM"/>
    </source>
</evidence>
<evidence type="ECO:0000313" key="2">
    <source>
        <dbReference type="EMBL" id="OHA68367.1"/>
    </source>
</evidence>
<keyword evidence="1" id="KW-0472">Membrane</keyword>
<keyword evidence="1" id="KW-0812">Transmembrane</keyword>
<accession>A0A1G2R6M0</accession>
<dbReference type="AlphaFoldDB" id="A0A1G2R6M0"/>
<gene>
    <name evidence="2" type="ORF">A3J68_00300</name>
</gene>
<feature type="transmembrane region" description="Helical" evidence="1">
    <location>
        <begin position="29"/>
        <end position="49"/>
    </location>
</feature>
<organism evidence="2 3">
    <name type="scientific">Candidatus Wildermuthbacteria bacterium RIFCSPHIGHO2_02_FULL_48_16</name>
    <dbReference type="NCBI Taxonomy" id="1802453"/>
    <lineage>
        <taxon>Bacteria</taxon>
        <taxon>Candidatus Wildermuthiibacteriota</taxon>
    </lineage>
</organism>
<dbReference type="EMBL" id="MHTY01000026">
    <property type="protein sequence ID" value="OHA68367.1"/>
    <property type="molecule type" value="Genomic_DNA"/>
</dbReference>
<evidence type="ECO:0000256" key="1">
    <source>
        <dbReference type="SAM" id="Phobius"/>
    </source>
</evidence>
<protein>
    <recommendedName>
        <fullName evidence="4">DUF4145 domain-containing protein</fullName>
    </recommendedName>
</protein>